<feature type="compositionally biased region" description="Low complexity" evidence="1">
    <location>
        <begin position="58"/>
        <end position="72"/>
    </location>
</feature>
<dbReference type="PANTHER" id="PTHR35615:SF7">
    <property type="entry name" value="PRESENT IN THE OUTER MITOCHONDRIAL MEMBRANE PROTEOME 22"/>
    <property type="match status" value="1"/>
</dbReference>
<evidence type="ECO:0000256" key="2">
    <source>
        <dbReference type="SAM" id="Phobius"/>
    </source>
</evidence>
<feature type="region of interest" description="Disordered" evidence="1">
    <location>
        <begin position="364"/>
        <end position="418"/>
    </location>
</feature>
<dbReference type="EMBL" id="JAECZO010000025">
    <property type="protein sequence ID" value="KAK7202129.1"/>
    <property type="molecule type" value="Genomic_DNA"/>
</dbReference>
<keyword evidence="2" id="KW-0472">Membrane</keyword>
<gene>
    <name evidence="3" type="ORF">NESM_000282100</name>
</gene>
<evidence type="ECO:0000313" key="3">
    <source>
        <dbReference type="EMBL" id="KAK7202129.1"/>
    </source>
</evidence>
<sequence length="745" mass="77658">MRVDKESRQHKPLTGSGRLSLSSSSVGGHPGRSRTRRHRFTERSKARGDGSRRRHNSNDAATRTSSSASTDAVETDNDAAVASDLGSTTPALLGRAAVGVAPSAKVASEPVAPQSTGARWTATPATQPSLLPLAEGASYGSGGRGIGDVHRVNAVGGSACGLLGYGGTSRISCPSSTSSALAFPYGSMGGSGGLGFGGASMSRGSFLMNPFAPFPSCGGLDLRRGSCYASSGPSHRSSTFFGSMHPMGFTYSRPRMLVSMNSLYRTGGLYGSHFGSANGAGGWPSCLGGMPLMFTPSSFYSNRSHLSSLYGGGVGAGRCRNSFFSSSMEPHSTHGYPATGSDSLHQSVVGQQRWCGAEQLSRRNTLPAASPQSTSAALRSPVPPPLTPQVPTGGSAATPAEKTPPPVAPPVQRSGGGDHHVHALAVVTGAADAPFAAVPGQLSVVVAATHAAEAAARDSSLTQLRDQWLRGHCCALVIACGAGQYDTSLALVTAFLEACFTRLATTASYYSVSVALVAVKDATSGQDLLRRGASHEPLRLASSPIYGPTLEGLTTQPVDDSASLATLLQRSVHHIRSGTDVVVCMCVLKQLRKMRDGKEELLVAALTVTLVAGNLALLEGFKKRRFTAVPSHLYRYAFYGGCHTVCAACVAADDPAAHTVVSAVSKMSEISNTAPRSGNVARFIEYSRQELEKYRATLSSIDDPAARRTHETAMHLVERMLTDAQRLQSNPRKEAAKTYSVKASP</sequence>
<dbReference type="InterPro" id="IPR027417">
    <property type="entry name" value="P-loop_NTPase"/>
</dbReference>
<feature type="compositionally biased region" description="Low complexity" evidence="1">
    <location>
        <begin position="389"/>
        <end position="401"/>
    </location>
</feature>
<evidence type="ECO:0000313" key="4">
    <source>
        <dbReference type="Proteomes" id="UP001430356"/>
    </source>
</evidence>
<dbReference type="AlphaFoldDB" id="A0AAW0F9E2"/>
<reference evidence="3 4" key="1">
    <citation type="journal article" date="2021" name="MBio">
        <title>A New Model Trypanosomatid, Novymonas esmeraldas: Genomic Perception of Its 'Candidatus Pandoraea novymonadis' Endosymbiont.</title>
        <authorList>
            <person name="Zakharova A."/>
            <person name="Saura A."/>
            <person name="Butenko A."/>
            <person name="Podesvova L."/>
            <person name="Warmusova S."/>
            <person name="Kostygov A.Y."/>
            <person name="Nenarokova A."/>
            <person name="Lukes J."/>
            <person name="Opperdoes F.R."/>
            <person name="Yurchenko V."/>
        </authorList>
    </citation>
    <scope>NUCLEOTIDE SEQUENCE [LARGE SCALE GENOMIC DNA]</scope>
    <source>
        <strain evidence="3 4">E262AT.01</strain>
    </source>
</reference>
<feature type="compositionally biased region" description="Low complexity" evidence="1">
    <location>
        <begin position="15"/>
        <end position="27"/>
    </location>
</feature>
<feature type="compositionally biased region" description="Polar residues" evidence="1">
    <location>
        <begin position="113"/>
        <end position="123"/>
    </location>
</feature>
<dbReference type="SUPFAM" id="SSF52540">
    <property type="entry name" value="P-loop containing nucleoside triphosphate hydrolases"/>
    <property type="match status" value="1"/>
</dbReference>
<feature type="region of interest" description="Disordered" evidence="1">
    <location>
        <begin position="102"/>
        <end position="123"/>
    </location>
</feature>
<evidence type="ECO:0000256" key="1">
    <source>
        <dbReference type="SAM" id="MobiDB-lite"/>
    </source>
</evidence>
<feature type="transmembrane region" description="Helical" evidence="2">
    <location>
        <begin position="601"/>
        <end position="618"/>
    </location>
</feature>
<proteinExistence type="predicted"/>
<comment type="caution">
    <text evidence="3">The sequence shown here is derived from an EMBL/GenBank/DDBJ whole genome shotgun (WGS) entry which is preliminary data.</text>
</comment>
<feature type="region of interest" description="Disordered" evidence="1">
    <location>
        <begin position="1"/>
        <end position="75"/>
    </location>
</feature>
<feature type="compositionally biased region" description="Basic residues" evidence="1">
    <location>
        <begin position="31"/>
        <end position="40"/>
    </location>
</feature>
<keyword evidence="2" id="KW-1133">Transmembrane helix</keyword>
<keyword evidence="4" id="KW-1185">Reference proteome</keyword>
<keyword evidence="2" id="KW-0812">Transmembrane</keyword>
<name>A0AAW0F9E2_9TRYP</name>
<protein>
    <submittedName>
        <fullName evidence="3">Uncharacterized protein</fullName>
    </submittedName>
</protein>
<feature type="compositionally biased region" description="Basic and acidic residues" evidence="1">
    <location>
        <begin position="41"/>
        <end position="51"/>
    </location>
</feature>
<accession>A0AAW0F9E2</accession>
<dbReference type="PANTHER" id="PTHR35615">
    <property type="entry name" value="PRESENT IN THE OUTER MITOCHONDRIAL MEMBRANE PROTEOME 22-RELATED"/>
    <property type="match status" value="1"/>
</dbReference>
<dbReference type="Proteomes" id="UP001430356">
    <property type="component" value="Unassembled WGS sequence"/>
</dbReference>
<organism evidence="3 4">
    <name type="scientific">Novymonas esmeraldas</name>
    <dbReference type="NCBI Taxonomy" id="1808958"/>
    <lineage>
        <taxon>Eukaryota</taxon>
        <taxon>Discoba</taxon>
        <taxon>Euglenozoa</taxon>
        <taxon>Kinetoplastea</taxon>
        <taxon>Metakinetoplastina</taxon>
        <taxon>Trypanosomatida</taxon>
        <taxon>Trypanosomatidae</taxon>
        <taxon>Novymonas</taxon>
    </lineage>
</organism>